<comment type="subcellular location">
    <subcellularLocation>
        <location evidence="1">Membrane</location>
        <topology evidence="1">Multi-pass membrane protein</topology>
    </subcellularLocation>
</comment>
<reference evidence="7" key="1">
    <citation type="submission" date="2021-03" db="EMBL/GenBank/DDBJ databases">
        <title>Evolutionary innovations through gain and loss of genes in the ectomycorrhizal Boletales.</title>
        <authorList>
            <person name="Wu G."/>
            <person name="Miyauchi S."/>
            <person name="Morin E."/>
            <person name="Yang Z.-L."/>
            <person name="Xu J."/>
            <person name="Martin F.M."/>
        </authorList>
    </citation>
    <scope>NUCLEOTIDE SEQUENCE</scope>
    <source>
        <strain evidence="7">BR01</strain>
    </source>
</reference>
<dbReference type="GO" id="GO:0005385">
    <property type="term" value="F:zinc ion transmembrane transporter activity"/>
    <property type="evidence" value="ECO:0007669"/>
    <property type="project" value="TreeGrafter"/>
</dbReference>
<evidence type="ECO:0000313" key="7">
    <source>
        <dbReference type="EMBL" id="KAG6375624.1"/>
    </source>
</evidence>
<keyword evidence="2 5" id="KW-0812">Transmembrane</keyword>
<evidence type="ECO:0000256" key="4">
    <source>
        <dbReference type="ARBA" id="ARBA00023136"/>
    </source>
</evidence>
<evidence type="ECO:0000256" key="3">
    <source>
        <dbReference type="ARBA" id="ARBA00022989"/>
    </source>
</evidence>
<feature type="transmembrane region" description="Helical" evidence="5">
    <location>
        <begin position="227"/>
        <end position="245"/>
    </location>
</feature>
<feature type="transmembrane region" description="Helical" evidence="5">
    <location>
        <begin position="194"/>
        <end position="215"/>
    </location>
</feature>
<name>A0A8I2YMM0_9AGAM</name>
<dbReference type="PANTHER" id="PTHR11040">
    <property type="entry name" value="ZINC/IRON TRANSPORTER"/>
    <property type="match status" value="1"/>
</dbReference>
<feature type="transmembrane region" description="Helical" evidence="5">
    <location>
        <begin position="149"/>
        <end position="174"/>
    </location>
</feature>
<feature type="chain" id="PRO_5034902503" evidence="6">
    <location>
        <begin position="23"/>
        <end position="248"/>
    </location>
</feature>
<gene>
    <name evidence="7" type="ORF">JVT61DRAFT_3192</name>
</gene>
<dbReference type="EMBL" id="JAGFBS010000014">
    <property type="protein sequence ID" value="KAG6375624.1"/>
    <property type="molecule type" value="Genomic_DNA"/>
</dbReference>
<evidence type="ECO:0000256" key="6">
    <source>
        <dbReference type="SAM" id="SignalP"/>
    </source>
</evidence>
<dbReference type="OrthoDB" id="448280at2759"/>
<comment type="caution">
    <text evidence="7">The sequence shown here is derived from an EMBL/GenBank/DDBJ whole genome shotgun (WGS) entry which is preliminary data.</text>
</comment>
<dbReference type="Pfam" id="PF02535">
    <property type="entry name" value="Zip"/>
    <property type="match status" value="1"/>
</dbReference>
<feature type="signal peptide" evidence="6">
    <location>
        <begin position="1"/>
        <end position="22"/>
    </location>
</feature>
<evidence type="ECO:0000256" key="5">
    <source>
        <dbReference type="SAM" id="Phobius"/>
    </source>
</evidence>
<feature type="transmembrane region" description="Helical" evidence="5">
    <location>
        <begin position="106"/>
        <end position="128"/>
    </location>
</feature>
<dbReference type="AlphaFoldDB" id="A0A8I2YMM0"/>
<sequence length="248" mass="26761">MLSLFVIFIVQIISFRWGMATARQTGDKAWYVCNTVIKELLITLIDVHGHGQRSDTADSPDGASDGEKITSDVEEAQPEHIHIDDSALAQVVGIFILEFGVLLHSLLIGLTLAVDPGFIVLFVVIVFHQMFEGLGVGSRLAFLRLPPKYNFIPFVAAFLYSISTPVGIAAGLGIRNTYNPNSTTASIVSGVLDSLSAGILLYTGLVELMAHEFLFSNEMNKASNGKLAYALCCLLLGTALMALLGKWA</sequence>
<dbReference type="Proteomes" id="UP000683000">
    <property type="component" value="Unassembled WGS sequence"/>
</dbReference>
<dbReference type="PANTHER" id="PTHR11040:SF32">
    <property type="entry name" value="ZINC-REGULATED TRANSPORTER 1"/>
    <property type="match status" value="1"/>
</dbReference>
<protein>
    <submittedName>
        <fullName evidence="7">ZIP zinc transporter-domain-containing protein</fullName>
    </submittedName>
</protein>
<keyword evidence="6" id="KW-0732">Signal</keyword>
<evidence type="ECO:0000256" key="2">
    <source>
        <dbReference type="ARBA" id="ARBA00022692"/>
    </source>
</evidence>
<keyword evidence="8" id="KW-1185">Reference proteome</keyword>
<keyword evidence="4 5" id="KW-0472">Membrane</keyword>
<evidence type="ECO:0000256" key="1">
    <source>
        <dbReference type="ARBA" id="ARBA00004141"/>
    </source>
</evidence>
<organism evidence="7 8">
    <name type="scientific">Boletus reticuloceps</name>
    <dbReference type="NCBI Taxonomy" id="495285"/>
    <lineage>
        <taxon>Eukaryota</taxon>
        <taxon>Fungi</taxon>
        <taxon>Dikarya</taxon>
        <taxon>Basidiomycota</taxon>
        <taxon>Agaricomycotina</taxon>
        <taxon>Agaricomycetes</taxon>
        <taxon>Agaricomycetidae</taxon>
        <taxon>Boletales</taxon>
        <taxon>Boletineae</taxon>
        <taxon>Boletaceae</taxon>
        <taxon>Boletoideae</taxon>
        <taxon>Boletus</taxon>
    </lineage>
</organism>
<evidence type="ECO:0000313" key="8">
    <source>
        <dbReference type="Proteomes" id="UP000683000"/>
    </source>
</evidence>
<dbReference type="GO" id="GO:0005886">
    <property type="term" value="C:plasma membrane"/>
    <property type="evidence" value="ECO:0007669"/>
    <property type="project" value="TreeGrafter"/>
</dbReference>
<dbReference type="InterPro" id="IPR003689">
    <property type="entry name" value="ZIP"/>
</dbReference>
<accession>A0A8I2YMM0</accession>
<keyword evidence="3 5" id="KW-1133">Transmembrane helix</keyword>
<proteinExistence type="predicted"/>